<protein>
    <submittedName>
        <fullName evidence="5">Uncharacterized protein</fullName>
    </submittedName>
</protein>
<evidence type="ECO:0000256" key="2">
    <source>
        <dbReference type="SAM" id="SignalP"/>
    </source>
</evidence>
<dbReference type="GO" id="GO:0015276">
    <property type="term" value="F:ligand-gated monoatomic ion channel activity"/>
    <property type="evidence" value="ECO:0007669"/>
    <property type="project" value="InterPro"/>
</dbReference>
<proteinExistence type="predicted"/>
<dbReference type="AlphaFoldDB" id="A0A0H3K631"/>
<dbReference type="KEGG" id="syc:syc1428_c"/>
<dbReference type="InterPro" id="IPR001638">
    <property type="entry name" value="Solute-binding_3/MltF_N"/>
</dbReference>
<gene>
    <name evidence="5" type="ordered locus">syc1428_c</name>
</gene>
<feature type="domain" description="Ionotropic glutamate receptor C-terminal" evidence="4">
    <location>
        <begin position="27"/>
        <end position="251"/>
    </location>
</feature>
<dbReference type="GO" id="GO:0016020">
    <property type="term" value="C:membrane"/>
    <property type="evidence" value="ECO:0007669"/>
    <property type="project" value="InterPro"/>
</dbReference>
<evidence type="ECO:0000313" key="5">
    <source>
        <dbReference type="EMBL" id="BAD79618.1"/>
    </source>
</evidence>
<evidence type="ECO:0000256" key="1">
    <source>
        <dbReference type="ARBA" id="ARBA00022729"/>
    </source>
</evidence>
<dbReference type="Gene3D" id="3.40.190.10">
    <property type="entry name" value="Periplasmic binding protein-like II"/>
    <property type="match status" value="2"/>
</dbReference>
<evidence type="ECO:0000259" key="4">
    <source>
        <dbReference type="SMART" id="SM00079"/>
    </source>
</evidence>
<feature type="signal peptide" evidence="2">
    <location>
        <begin position="1"/>
        <end position="25"/>
    </location>
</feature>
<reference evidence="5 6" key="1">
    <citation type="journal article" date="2007" name="Photosyn. Res.">
        <title>Complete nucleotide sequence of the freshwater unicellular cyanobacterium Synechococcus elongatus PCC 6301 chromosome: gene content and organization.</title>
        <authorList>
            <person name="Sugita C."/>
            <person name="Ogata K."/>
            <person name="Shikata M."/>
            <person name="Jikuya H."/>
            <person name="Takano J."/>
            <person name="Furumichi M."/>
            <person name="Kanehisa M."/>
            <person name="Omata T."/>
            <person name="Sugiura M."/>
            <person name="Sugita M."/>
        </authorList>
    </citation>
    <scope>NUCLEOTIDE SEQUENCE [LARGE SCALE GENOMIC DNA]</scope>
    <source>
        <strain evidence="6">ATCC 27144 / PCC 6301 / SAUG 1402/1</strain>
    </source>
</reference>
<dbReference type="SMART" id="SM00079">
    <property type="entry name" value="PBPe"/>
    <property type="match status" value="1"/>
</dbReference>
<dbReference type="GeneID" id="72428884"/>
<organism evidence="5 6">
    <name type="scientific">Synechococcus sp. (strain ATCC 27144 / PCC 6301 / SAUG 1402/1)</name>
    <name type="common">Anacystis nidulans</name>
    <dbReference type="NCBI Taxonomy" id="269084"/>
    <lineage>
        <taxon>Bacteria</taxon>
        <taxon>Bacillati</taxon>
        <taxon>Cyanobacteriota</taxon>
        <taxon>Cyanophyceae</taxon>
        <taxon>Synechococcales</taxon>
        <taxon>Synechococcaceae</taxon>
        <taxon>Synechococcus</taxon>
    </lineage>
</organism>
<dbReference type="PANTHER" id="PTHR35936">
    <property type="entry name" value="MEMBRANE-BOUND LYTIC MUREIN TRANSGLYCOSYLASE F"/>
    <property type="match status" value="1"/>
</dbReference>
<keyword evidence="1 2" id="KW-0732">Signal</keyword>
<dbReference type="EMBL" id="AP008231">
    <property type="protein sequence ID" value="BAD79618.1"/>
    <property type="molecule type" value="Genomic_DNA"/>
</dbReference>
<evidence type="ECO:0000313" key="6">
    <source>
        <dbReference type="Proteomes" id="UP000001175"/>
    </source>
</evidence>
<name>A0A0H3K631_SYNP6</name>
<feature type="domain" description="Solute-binding protein family 3/N-terminal" evidence="3">
    <location>
        <begin position="27"/>
        <end position="252"/>
    </location>
</feature>
<dbReference type="eggNOG" id="COG0834">
    <property type="taxonomic scope" value="Bacteria"/>
</dbReference>
<dbReference type="Proteomes" id="UP000001175">
    <property type="component" value="Chromosome"/>
</dbReference>
<dbReference type="SUPFAM" id="SSF53850">
    <property type="entry name" value="Periplasmic binding protein-like II"/>
    <property type="match status" value="1"/>
</dbReference>
<feature type="chain" id="PRO_5002613377" evidence="2">
    <location>
        <begin position="26"/>
        <end position="253"/>
    </location>
</feature>
<dbReference type="RefSeq" id="WP_011243740.1">
    <property type="nucleotide sequence ID" value="NC_006576.1"/>
</dbReference>
<dbReference type="Pfam" id="PF00497">
    <property type="entry name" value="SBP_bac_3"/>
    <property type="match status" value="1"/>
</dbReference>
<dbReference type="InterPro" id="IPR001320">
    <property type="entry name" value="Iontro_rcpt_C"/>
</dbReference>
<dbReference type="SMART" id="SM00062">
    <property type="entry name" value="PBPb"/>
    <property type="match status" value="1"/>
</dbReference>
<dbReference type="CDD" id="cd13628">
    <property type="entry name" value="PBP2_Ala"/>
    <property type="match status" value="1"/>
</dbReference>
<sequence length="253" mass="28134">MRLSPFTAGLLTLGLGLSYSAAALAQTLRALTTDNYPPFEFRIEETTDRPGVYGFDIELAETIARNLGLKIQFQVGSFEQLLPNLMAGQGDLAIAAISITPERAQRVDFSEPYFEAQDSLVTLNSRLLPADQNLSGLRLGYLQGTVQAQRAAQLKTRYPTLQTKSYVDVTALLKALTTREVDIALVESVVAAIFAQDNAQLVVQKLNGATQERYAIAFPKGSPYRDRFNREIRRLRDSGELTLMLRRWFAAQQ</sequence>
<accession>A0A0H3K631</accession>
<evidence type="ECO:0000259" key="3">
    <source>
        <dbReference type="SMART" id="SM00062"/>
    </source>
</evidence>